<feature type="transmembrane region" description="Helical" evidence="2">
    <location>
        <begin position="68"/>
        <end position="86"/>
    </location>
</feature>
<dbReference type="EMBL" id="MN740199">
    <property type="protein sequence ID" value="QHT93076.1"/>
    <property type="molecule type" value="Genomic_DNA"/>
</dbReference>
<keyword evidence="2" id="KW-0812">Transmembrane</keyword>
<feature type="region of interest" description="Disordered" evidence="1">
    <location>
        <begin position="167"/>
        <end position="204"/>
    </location>
</feature>
<name>A0A6C0IKX8_9ZZZZ</name>
<reference evidence="3" key="1">
    <citation type="journal article" date="2020" name="Nature">
        <title>Giant virus diversity and host interactions through global metagenomics.</title>
        <authorList>
            <person name="Schulz F."/>
            <person name="Roux S."/>
            <person name="Paez-Espino D."/>
            <person name="Jungbluth S."/>
            <person name="Walsh D.A."/>
            <person name="Denef V.J."/>
            <person name="McMahon K.D."/>
            <person name="Konstantinidis K.T."/>
            <person name="Eloe-Fadrosh E.A."/>
            <person name="Kyrpides N.C."/>
            <person name="Woyke T."/>
        </authorList>
    </citation>
    <scope>NUCLEOTIDE SEQUENCE</scope>
    <source>
        <strain evidence="3">GVMAG-M-3300023210-19</strain>
    </source>
</reference>
<keyword evidence="2" id="KW-0472">Membrane</keyword>
<proteinExistence type="predicted"/>
<keyword evidence="2" id="KW-1133">Transmembrane helix</keyword>
<sequence length="231" mass="25676">MENLLQDGGEVIKPTIFNHVFSSSEESMGELMNVLQYAVMGVIPVVLLNKTIHHFIPEADTQKSSFELLAEVLIQLSLLFIGIVLIHRLITYFPTYSGFKYENLTLTNVILAFLMIVLSIQTKLGIKVNILVDRVMELINGPDEEEEMQQQKGRKSKHIPSQADHLDNSQMQQGSFPPAAVAGTQARNGMQPTQEPPQQRVQQQEQAMDYNIGVDPMAANSMLGGSFGASF</sequence>
<protein>
    <submittedName>
        <fullName evidence="3">Uncharacterized protein</fullName>
    </submittedName>
</protein>
<dbReference type="AlphaFoldDB" id="A0A6C0IKX8"/>
<accession>A0A6C0IKX8</accession>
<feature type="transmembrane region" description="Helical" evidence="2">
    <location>
        <begin position="34"/>
        <end position="56"/>
    </location>
</feature>
<evidence type="ECO:0000256" key="2">
    <source>
        <dbReference type="SAM" id="Phobius"/>
    </source>
</evidence>
<evidence type="ECO:0000256" key="1">
    <source>
        <dbReference type="SAM" id="MobiDB-lite"/>
    </source>
</evidence>
<feature type="transmembrane region" description="Helical" evidence="2">
    <location>
        <begin position="106"/>
        <end position="126"/>
    </location>
</feature>
<organism evidence="3">
    <name type="scientific">viral metagenome</name>
    <dbReference type="NCBI Taxonomy" id="1070528"/>
    <lineage>
        <taxon>unclassified sequences</taxon>
        <taxon>metagenomes</taxon>
        <taxon>organismal metagenomes</taxon>
    </lineage>
</organism>
<feature type="compositionally biased region" description="Low complexity" evidence="1">
    <location>
        <begin position="191"/>
        <end position="204"/>
    </location>
</feature>
<evidence type="ECO:0000313" key="3">
    <source>
        <dbReference type="EMBL" id="QHT93076.1"/>
    </source>
</evidence>